<name>A0ABD2MYK7_9CUCU</name>
<accession>A0ABD2MYK7</accession>
<gene>
    <name evidence="1" type="ORF">HHI36_021942</name>
</gene>
<protein>
    <submittedName>
        <fullName evidence="1">Uncharacterized protein</fullName>
    </submittedName>
</protein>
<dbReference type="AlphaFoldDB" id="A0ABD2MYK7"/>
<proteinExistence type="predicted"/>
<dbReference type="Proteomes" id="UP001516400">
    <property type="component" value="Unassembled WGS sequence"/>
</dbReference>
<evidence type="ECO:0000313" key="2">
    <source>
        <dbReference type="Proteomes" id="UP001516400"/>
    </source>
</evidence>
<sequence length="112" mass="12734">MKVHLLLIGIVFFIATFGEYLCLRCLWCFEPGDSPCRLAKSDHRSCEGIRCYSYMYDLKYGDHYRQSYFRGCTNQTNECGAAGQENCTLCDNKDFCNDAVMPTRGARGGNVE</sequence>
<evidence type="ECO:0000313" key="1">
    <source>
        <dbReference type="EMBL" id="KAL3271456.1"/>
    </source>
</evidence>
<keyword evidence="2" id="KW-1185">Reference proteome</keyword>
<comment type="caution">
    <text evidence="1">The sequence shown here is derived from an EMBL/GenBank/DDBJ whole genome shotgun (WGS) entry which is preliminary data.</text>
</comment>
<organism evidence="1 2">
    <name type="scientific">Cryptolaemus montrouzieri</name>
    <dbReference type="NCBI Taxonomy" id="559131"/>
    <lineage>
        <taxon>Eukaryota</taxon>
        <taxon>Metazoa</taxon>
        <taxon>Ecdysozoa</taxon>
        <taxon>Arthropoda</taxon>
        <taxon>Hexapoda</taxon>
        <taxon>Insecta</taxon>
        <taxon>Pterygota</taxon>
        <taxon>Neoptera</taxon>
        <taxon>Endopterygota</taxon>
        <taxon>Coleoptera</taxon>
        <taxon>Polyphaga</taxon>
        <taxon>Cucujiformia</taxon>
        <taxon>Coccinelloidea</taxon>
        <taxon>Coccinellidae</taxon>
        <taxon>Scymninae</taxon>
        <taxon>Scymnini</taxon>
        <taxon>Cryptolaemus</taxon>
    </lineage>
</organism>
<reference evidence="1 2" key="1">
    <citation type="journal article" date="2021" name="BMC Biol.">
        <title>Horizontally acquired antibacterial genes associated with adaptive radiation of ladybird beetles.</title>
        <authorList>
            <person name="Li H.S."/>
            <person name="Tang X.F."/>
            <person name="Huang Y.H."/>
            <person name="Xu Z.Y."/>
            <person name="Chen M.L."/>
            <person name="Du X.Y."/>
            <person name="Qiu B.Y."/>
            <person name="Chen P.T."/>
            <person name="Zhang W."/>
            <person name="Slipinski A."/>
            <person name="Escalona H.E."/>
            <person name="Waterhouse R.M."/>
            <person name="Zwick A."/>
            <person name="Pang H."/>
        </authorList>
    </citation>
    <scope>NUCLEOTIDE SEQUENCE [LARGE SCALE GENOMIC DNA]</scope>
    <source>
        <strain evidence="1">SYSU2018</strain>
    </source>
</reference>
<dbReference type="EMBL" id="JABFTP020000042">
    <property type="protein sequence ID" value="KAL3271456.1"/>
    <property type="molecule type" value="Genomic_DNA"/>
</dbReference>